<reference evidence="2" key="1">
    <citation type="submission" date="2014-03" db="EMBL/GenBank/DDBJ databases">
        <authorList>
            <person name="Aksoy S."/>
            <person name="Warren W."/>
            <person name="Wilson R.K."/>
        </authorList>
    </citation>
    <scope>NUCLEOTIDE SEQUENCE [LARGE SCALE GENOMIC DNA]</scope>
    <source>
        <strain evidence="2">IAEA</strain>
    </source>
</reference>
<keyword evidence="2" id="KW-1185">Reference proteome</keyword>
<dbReference type="AlphaFoldDB" id="A0A1A9X4N9"/>
<evidence type="ECO:0000313" key="1">
    <source>
        <dbReference type="EnsemblMetazoa" id="GBRI044138-PA"/>
    </source>
</evidence>
<dbReference type="Proteomes" id="UP000091820">
    <property type="component" value="Unassembled WGS sequence"/>
</dbReference>
<dbReference type="VEuPathDB" id="VectorBase:GBRI044138"/>
<sequence length="86" mass="10014">MEILLQRRIQSLRPPFTKLYSSAPSLSKSSSIITTLPIFFFEQRQKSVPPCQTFQQFFASNIKNKSYSGRIEKFMGRTLYDNLTNN</sequence>
<evidence type="ECO:0000313" key="2">
    <source>
        <dbReference type="Proteomes" id="UP000091820"/>
    </source>
</evidence>
<organism evidence="1 2">
    <name type="scientific">Glossina brevipalpis</name>
    <dbReference type="NCBI Taxonomy" id="37001"/>
    <lineage>
        <taxon>Eukaryota</taxon>
        <taxon>Metazoa</taxon>
        <taxon>Ecdysozoa</taxon>
        <taxon>Arthropoda</taxon>
        <taxon>Hexapoda</taxon>
        <taxon>Insecta</taxon>
        <taxon>Pterygota</taxon>
        <taxon>Neoptera</taxon>
        <taxon>Endopterygota</taxon>
        <taxon>Diptera</taxon>
        <taxon>Brachycera</taxon>
        <taxon>Muscomorpha</taxon>
        <taxon>Hippoboscoidea</taxon>
        <taxon>Glossinidae</taxon>
        <taxon>Glossina</taxon>
    </lineage>
</organism>
<proteinExistence type="predicted"/>
<protein>
    <submittedName>
        <fullName evidence="1">Uncharacterized protein</fullName>
    </submittedName>
</protein>
<name>A0A1A9X4N9_9MUSC</name>
<accession>A0A1A9X4N9</accession>
<reference evidence="1" key="2">
    <citation type="submission" date="2020-05" db="UniProtKB">
        <authorList>
            <consortium name="EnsemblMetazoa"/>
        </authorList>
    </citation>
    <scope>IDENTIFICATION</scope>
    <source>
        <strain evidence="1">IAEA</strain>
    </source>
</reference>
<dbReference type="EnsemblMetazoa" id="GBRI044138-RA">
    <property type="protein sequence ID" value="GBRI044138-PA"/>
    <property type="gene ID" value="GBRI044138"/>
</dbReference>